<comment type="caution">
    <text evidence="2">The sequence shown here is derived from an EMBL/GenBank/DDBJ whole genome shotgun (WGS) entry which is preliminary data.</text>
</comment>
<dbReference type="EMBL" id="LLYZ01000005">
    <property type="protein sequence ID" value="KQK25800.1"/>
    <property type="molecule type" value="Genomic_DNA"/>
</dbReference>
<evidence type="ECO:0000256" key="1">
    <source>
        <dbReference type="SAM" id="Phobius"/>
    </source>
</evidence>
<reference evidence="2 3" key="1">
    <citation type="submission" date="2015-10" db="EMBL/GenBank/DDBJ databases">
        <title>Chryseobacterium aquaticum genome.</title>
        <authorList>
            <person name="Newman J.D."/>
            <person name="Ferguson M.B."/>
            <person name="Miller J.R."/>
        </authorList>
    </citation>
    <scope>NUCLEOTIDE SEQUENCE [LARGE SCALE GENOMIC DNA]</scope>
    <source>
        <strain evidence="2 3">KCTC 12483</strain>
    </source>
</reference>
<name>A0A0Q3HSW8_9FLAO</name>
<evidence type="ECO:0008006" key="4">
    <source>
        <dbReference type="Google" id="ProtNLM"/>
    </source>
</evidence>
<protein>
    <recommendedName>
        <fullName evidence="4">Gliding motility protein GldL</fullName>
    </recommendedName>
</protein>
<organism evidence="2 3">
    <name type="scientific">Chryseobacterium aquaticum</name>
    <dbReference type="NCBI Taxonomy" id="452084"/>
    <lineage>
        <taxon>Bacteria</taxon>
        <taxon>Pseudomonadati</taxon>
        <taxon>Bacteroidota</taxon>
        <taxon>Flavobacteriia</taxon>
        <taxon>Flavobacteriales</taxon>
        <taxon>Weeksellaceae</taxon>
        <taxon>Chryseobacterium group</taxon>
        <taxon>Chryseobacterium</taxon>
    </lineage>
</organism>
<proteinExistence type="predicted"/>
<sequence>MKFKFSIAVFLVGFLITLLGAWLKITHMSVGPLNGNVCLTIGTIIQIVGVILLIIQIVISKKS</sequence>
<keyword evidence="1" id="KW-0812">Transmembrane</keyword>
<feature type="transmembrane region" description="Helical" evidence="1">
    <location>
        <begin position="39"/>
        <end position="59"/>
    </location>
</feature>
<keyword evidence="3" id="KW-1185">Reference proteome</keyword>
<keyword evidence="1" id="KW-0472">Membrane</keyword>
<evidence type="ECO:0000313" key="2">
    <source>
        <dbReference type="EMBL" id="KQK25800.1"/>
    </source>
</evidence>
<accession>A0A0Q3HSW8</accession>
<dbReference type="AlphaFoldDB" id="A0A0Q3HSW8"/>
<gene>
    <name evidence="2" type="ORF">AR438_09405</name>
</gene>
<dbReference type="Proteomes" id="UP000051682">
    <property type="component" value="Unassembled WGS sequence"/>
</dbReference>
<keyword evidence="1" id="KW-1133">Transmembrane helix</keyword>
<evidence type="ECO:0000313" key="3">
    <source>
        <dbReference type="Proteomes" id="UP000051682"/>
    </source>
</evidence>
<dbReference type="STRING" id="452084.AR438_09405"/>